<keyword evidence="2" id="KW-0812">Transmembrane</keyword>
<dbReference type="OrthoDB" id="3695950at2"/>
<comment type="caution">
    <text evidence="3">The sequence shown here is derived from an EMBL/GenBank/DDBJ whole genome shotgun (WGS) entry which is preliminary data.</text>
</comment>
<dbReference type="AlphaFoldDB" id="A0A2P8E5J5"/>
<reference evidence="3 4" key="1">
    <citation type="submission" date="2018-03" db="EMBL/GenBank/DDBJ databases">
        <title>Genomic Encyclopedia of Archaeal and Bacterial Type Strains, Phase II (KMG-II): from individual species to whole genera.</title>
        <authorList>
            <person name="Goeker M."/>
        </authorList>
    </citation>
    <scope>NUCLEOTIDE SEQUENCE [LARGE SCALE GENOMIC DNA]</scope>
    <source>
        <strain evidence="3 4">DSM 45211</strain>
    </source>
</reference>
<evidence type="ECO:0000256" key="2">
    <source>
        <dbReference type="SAM" id="Phobius"/>
    </source>
</evidence>
<sequence>MDVWRITVAALRRWYVLLPLLALTGVAVITAGNGVAPEYEAHTSAMITPARVEAAVPNPYGELDSANAALGIVLDSAESRRAIQQQGLDAAYEIGAESRSALFQIASRADDPEIAERTGAAVLELARQELATRQTEAGLNEAARYSLAVLEPPAVVSTVQTGKTRVQAVVGVLGAGLSLLVAVLFDDIVGLVRRFRSNRTRSRAATTTSAAPWDGVSSTRAAPWDGVISPTDLAAPSRTPGHHQSAAPGRGIVHVSRTTDPNEPPADGAPEPSDAEHADQAGYEVSRRS</sequence>
<keyword evidence="2" id="KW-1133">Transmembrane helix</keyword>
<feature type="compositionally biased region" description="Basic and acidic residues" evidence="1">
    <location>
        <begin position="274"/>
        <end position="289"/>
    </location>
</feature>
<feature type="transmembrane region" description="Helical" evidence="2">
    <location>
        <begin position="168"/>
        <end position="192"/>
    </location>
</feature>
<protein>
    <recommendedName>
        <fullName evidence="5">Capsular polysaccharide biosynthesis protein</fullName>
    </recommendedName>
</protein>
<evidence type="ECO:0000313" key="4">
    <source>
        <dbReference type="Proteomes" id="UP000243528"/>
    </source>
</evidence>
<name>A0A2P8E5J5_9ACTN</name>
<organism evidence="3 4">
    <name type="scientific">Haloactinopolyspora alba</name>
    <dbReference type="NCBI Taxonomy" id="648780"/>
    <lineage>
        <taxon>Bacteria</taxon>
        <taxon>Bacillati</taxon>
        <taxon>Actinomycetota</taxon>
        <taxon>Actinomycetes</taxon>
        <taxon>Jiangellales</taxon>
        <taxon>Jiangellaceae</taxon>
        <taxon>Haloactinopolyspora</taxon>
    </lineage>
</organism>
<keyword evidence="4" id="KW-1185">Reference proteome</keyword>
<proteinExistence type="predicted"/>
<evidence type="ECO:0000256" key="1">
    <source>
        <dbReference type="SAM" id="MobiDB-lite"/>
    </source>
</evidence>
<keyword evidence="2" id="KW-0472">Membrane</keyword>
<evidence type="ECO:0008006" key="5">
    <source>
        <dbReference type="Google" id="ProtNLM"/>
    </source>
</evidence>
<gene>
    <name evidence="3" type="ORF">CLV30_105197</name>
</gene>
<evidence type="ECO:0000313" key="3">
    <source>
        <dbReference type="EMBL" id="PSL04730.1"/>
    </source>
</evidence>
<dbReference type="EMBL" id="PYGE01000005">
    <property type="protein sequence ID" value="PSL04730.1"/>
    <property type="molecule type" value="Genomic_DNA"/>
</dbReference>
<feature type="region of interest" description="Disordered" evidence="1">
    <location>
        <begin position="199"/>
        <end position="289"/>
    </location>
</feature>
<accession>A0A2P8E5J5</accession>
<dbReference type="Proteomes" id="UP000243528">
    <property type="component" value="Unassembled WGS sequence"/>
</dbReference>
<dbReference type="RefSeq" id="WP_106536921.1">
    <property type="nucleotide sequence ID" value="NZ_PYGE01000005.1"/>
</dbReference>